<accession>A0A366M3P4</accession>
<dbReference type="Pfam" id="PF13561">
    <property type="entry name" value="adh_short_C2"/>
    <property type="match status" value="1"/>
</dbReference>
<feature type="domain" description="Ketoreductase" evidence="3">
    <location>
        <begin position="10"/>
        <end position="176"/>
    </location>
</feature>
<proteinExistence type="inferred from homology"/>
<evidence type="ECO:0000259" key="3">
    <source>
        <dbReference type="SMART" id="SM00822"/>
    </source>
</evidence>
<dbReference type="InterPro" id="IPR057326">
    <property type="entry name" value="KR_dom"/>
</dbReference>
<keyword evidence="2" id="KW-0560">Oxidoreductase</keyword>
<dbReference type="PROSITE" id="PS00061">
    <property type="entry name" value="ADH_SHORT"/>
    <property type="match status" value="1"/>
</dbReference>
<dbReference type="SUPFAM" id="SSF51735">
    <property type="entry name" value="NAD(P)-binding Rossmann-fold domains"/>
    <property type="match status" value="1"/>
</dbReference>
<evidence type="ECO:0000256" key="2">
    <source>
        <dbReference type="ARBA" id="ARBA00023002"/>
    </source>
</evidence>
<gene>
    <name evidence="4" type="ORF">DP939_06985</name>
</gene>
<dbReference type="GO" id="GO:0016616">
    <property type="term" value="F:oxidoreductase activity, acting on the CH-OH group of donors, NAD or NADP as acceptor"/>
    <property type="evidence" value="ECO:0007669"/>
    <property type="project" value="TreeGrafter"/>
</dbReference>
<dbReference type="InterPro" id="IPR020904">
    <property type="entry name" value="Sc_DH/Rdtase_CS"/>
</dbReference>
<dbReference type="EMBL" id="QMEY01000002">
    <property type="protein sequence ID" value="RBQ20815.1"/>
    <property type="molecule type" value="Genomic_DNA"/>
</dbReference>
<dbReference type="PANTHER" id="PTHR42760:SF133">
    <property type="entry name" value="3-OXOACYL-[ACYL-CARRIER-PROTEIN] REDUCTASE"/>
    <property type="match status" value="1"/>
</dbReference>
<evidence type="ECO:0000313" key="5">
    <source>
        <dbReference type="Proteomes" id="UP000253303"/>
    </source>
</evidence>
<dbReference type="AlphaFoldDB" id="A0A366M3P4"/>
<sequence>MTFHGSLAGRRVLVTGGSRGIGAATAQAFTDAGARVLACHRGAPAATPYELVTADVTSEQDVAALIDRCAERLGGLDVVVNNAGVDGVRPVDKLDRKEWQQIIDANLTSAFLVTRQALGLLAEGGSVINLGASVALRGRPASAHYTAAKAALIGLVRSLARELGPRGIRVNAVAPGVIDAAGPDDGPPPHLRERLAGMTALGRLGTAEEVADAVLFLASDQSRYITGTVLNVDGGM</sequence>
<dbReference type="RefSeq" id="WP_113979772.1">
    <property type="nucleotide sequence ID" value="NZ_QMEY01000002.1"/>
</dbReference>
<dbReference type="PRINTS" id="PR00081">
    <property type="entry name" value="GDHRDH"/>
</dbReference>
<comment type="similarity">
    <text evidence="1">Belongs to the short-chain dehydrogenases/reductases (SDR) family.</text>
</comment>
<dbReference type="InterPro" id="IPR036291">
    <property type="entry name" value="NAD(P)-bd_dom_sf"/>
</dbReference>
<dbReference type="Gene3D" id="3.40.50.720">
    <property type="entry name" value="NAD(P)-binding Rossmann-like Domain"/>
    <property type="match status" value="1"/>
</dbReference>
<dbReference type="Proteomes" id="UP000253303">
    <property type="component" value="Unassembled WGS sequence"/>
</dbReference>
<dbReference type="FunFam" id="3.40.50.720:FF:000084">
    <property type="entry name" value="Short-chain dehydrogenase reductase"/>
    <property type="match status" value="1"/>
</dbReference>
<evidence type="ECO:0000256" key="1">
    <source>
        <dbReference type="ARBA" id="ARBA00006484"/>
    </source>
</evidence>
<protein>
    <submittedName>
        <fullName evidence="4">Short-chain dehydrogenase</fullName>
    </submittedName>
</protein>
<reference evidence="4 5" key="1">
    <citation type="submission" date="2018-06" db="EMBL/GenBank/DDBJ databases">
        <title>Sphaerisporangium craniellae sp. nov., isolated from a marine sponge in the South China Sea.</title>
        <authorList>
            <person name="Li L."/>
        </authorList>
    </citation>
    <scope>NUCLEOTIDE SEQUENCE [LARGE SCALE GENOMIC DNA]</scope>
    <source>
        <strain evidence="4 5">LHW63015</strain>
    </source>
</reference>
<keyword evidence="5" id="KW-1185">Reference proteome</keyword>
<dbReference type="OrthoDB" id="286404at2"/>
<comment type="caution">
    <text evidence="4">The sequence shown here is derived from an EMBL/GenBank/DDBJ whole genome shotgun (WGS) entry which is preliminary data.</text>
</comment>
<name>A0A366M3P4_9ACTN</name>
<dbReference type="PANTHER" id="PTHR42760">
    <property type="entry name" value="SHORT-CHAIN DEHYDROGENASES/REDUCTASES FAMILY MEMBER"/>
    <property type="match status" value="1"/>
</dbReference>
<organism evidence="4 5">
    <name type="scientific">Spongiactinospora rosea</name>
    <dbReference type="NCBI Taxonomy" id="2248750"/>
    <lineage>
        <taxon>Bacteria</taxon>
        <taxon>Bacillati</taxon>
        <taxon>Actinomycetota</taxon>
        <taxon>Actinomycetes</taxon>
        <taxon>Streptosporangiales</taxon>
        <taxon>Streptosporangiaceae</taxon>
        <taxon>Spongiactinospora</taxon>
    </lineage>
</organism>
<dbReference type="InterPro" id="IPR002347">
    <property type="entry name" value="SDR_fam"/>
</dbReference>
<dbReference type="PRINTS" id="PR00080">
    <property type="entry name" value="SDRFAMILY"/>
</dbReference>
<dbReference type="SMART" id="SM00822">
    <property type="entry name" value="PKS_KR"/>
    <property type="match status" value="1"/>
</dbReference>
<evidence type="ECO:0000313" key="4">
    <source>
        <dbReference type="EMBL" id="RBQ20815.1"/>
    </source>
</evidence>